<evidence type="ECO:0000256" key="1">
    <source>
        <dbReference type="SAM" id="MobiDB-lite"/>
    </source>
</evidence>
<evidence type="ECO:0000313" key="3">
    <source>
        <dbReference type="Proteomes" id="UP001176941"/>
    </source>
</evidence>
<comment type="caution">
    <text evidence="2">The sequence shown here is derived from an EMBL/GenBank/DDBJ whole genome shotgun (WGS) entry which is preliminary data.</text>
</comment>
<feature type="region of interest" description="Disordered" evidence="1">
    <location>
        <begin position="111"/>
        <end position="131"/>
    </location>
</feature>
<proteinExistence type="predicted"/>
<keyword evidence="3" id="KW-1185">Reference proteome</keyword>
<accession>A0ABN8XL50</accession>
<dbReference type="EMBL" id="CATKSN020000213">
    <property type="protein sequence ID" value="CAI9149285.1"/>
    <property type="molecule type" value="Genomic_DNA"/>
</dbReference>
<sequence length="131" mass="13705">MPQWDSPAAASSVRLLGGAPQDDTLRAALLVYASNNCPTQCGGTARKLTWLLEALYATSGDQSGGSELHQSRSYLADATALKRNRYCASNTAYGCSAFLLDLCSGTLLGGDSDAARLPSNAQSSPDPFGRE</sequence>
<reference evidence="2" key="1">
    <citation type="submission" date="2023-04" db="EMBL/GenBank/DDBJ databases">
        <authorList>
            <consortium name="ELIXIR-Norway"/>
        </authorList>
    </citation>
    <scope>NUCLEOTIDE SEQUENCE [LARGE SCALE GENOMIC DNA]</scope>
</reference>
<dbReference type="Proteomes" id="UP001176941">
    <property type="component" value="Unassembled WGS sequence"/>
</dbReference>
<gene>
    <name evidence="2" type="ORF">MRATA1EN1_LOCUS30903</name>
</gene>
<name>A0ABN8XL50_RANTA</name>
<organism evidence="2 3">
    <name type="scientific">Rangifer tarandus platyrhynchus</name>
    <name type="common">Svalbard reindeer</name>
    <dbReference type="NCBI Taxonomy" id="3082113"/>
    <lineage>
        <taxon>Eukaryota</taxon>
        <taxon>Metazoa</taxon>
        <taxon>Chordata</taxon>
        <taxon>Craniata</taxon>
        <taxon>Vertebrata</taxon>
        <taxon>Euteleostomi</taxon>
        <taxon>Mammalia</taxon>
        <taxon>Eutheria</taxon>
        <taxon>Laurasiatheria</taxon>
        <taxon>Artiodactyla</taxon>
        <taxon>Ruminantia</taxon>
        <taxon>Pecora</taxon>
        <taxon>Cervidae</taxon>
        <taxon>Odocoileinae</taxon>
        <taxon>Rangifer</taxon>
    </lineage>
</organism>
<evidence type="ECO:0000313" key="2">
    <source>
        <dbReference type="EMBL" id="CAI9149285.1"/>
    </source>
</evidence>
<protein>
    <submittedName>
        <fullName evidence="2">Uncharacterized protein</fullName>
    </submittedName>
</protein>